<dbReference type="InterPro" id="IPR005184">
    <property type="entry name" value="DUF306_Meta_HslJ"/>
</dbReference>
<evidence type="ECO:0000313" key="3">
    <source>
        <dbReference type="EMBL" id="TCC32499.1"/>
    </source>
</evidence>
<keyword evidence="4" id="KW-1185">Reference proteome</keyword>
<name>A0A4R0III2_9ACTN</name>
<dbReference type="Pfam" id="PF03724">
    <property type="entry name" value="META"/>
    <property type="match status" value="2"/>
</dbReference>
<dbReference type="PANTHER" id="PTHR35535">
    <property type="entry name" value="HEAT SHOCK PROTEIN HSLJ"/>
    <property type="match status" value="1"/>
</dbReference>
<protein>
    <submittedName>
        <fullName evidence="3">META domain-containing protein</fullName>
    </submittedName>
</protein>
<dbReference type="InterPro" id="IPR053147">
    <property type="entry name" value="Hsp_HslJ-like"/>
</dbReference>
<evidence type="ECO:0000256" key="1">
    <source>
        <dbReference type="SAM" id="MobiDB-lite"/>
    </source>
</evidence>
<evidence type="ECO:0000313" key="4">
    <source>
        <dbReference type="Proteomes" id="UP000292695"/>
    </source>
</evidence>
<gene>
    <name evidence="3" type="ORF">E0H50_20210</name>
</gene>
<feature type="domain" description="DUF306" evidence="2">
    <location>
        <begin position="233"/>
        <end position="334"/>
    </location>
</feature>
<organism evidence="3 4">
    <name type="scientific">Kribbella sindirgiensis</name>
    <dbReference type="NCBI Taxonomy" id="1124744"/>
    <lineage>
        <taxon>Bacteria</taxon>
        <taxon>Bacillati</taxon>
        <taxon>Actinomycetota</taxon>
        <taxon>Actinomycetes</taxon>
        <taxon>Propionibacteriales</taxon>
        <taxon>Kribbellaceae</taxon>
        <taxon>Kribbella</taxon>
    </lineage>
</organism>
<dbReference type="AlphaFoldDB" id="A0A4R0III2"/>
<dbReference type="Gene3D" id="2.40.128.270">
    <property type="match status" value="2"/>
</dbReference>
<accession>A0A4R0III2</accession>
<dbReference type="Proteomes" id="UP000292695">
    <property type="component" value="Unassembled WGS sequence"/>
</dbReference>
<reference evidence="3 4" key="1">
    <citation type="submission" date="2019-02" db="EMBL/GenBank/DDBJ databases">
        <title>Kribbella capetownensis sp. nov. and Kribbella speibonae sp. nov., isolated from soil.</title>
        <authorList>
            <person name="Curtis S.M."/>
            <person name="Norton I."/>
            <person name="Everest G.J."/>
            <person name="Meyers P.R."/>
        </authorList>
    </citation>
    <scope>NUCLEOTIDE SEQUENCE [LARGE SCALE GENOMIC DNA]</scope>
    <source>
        <strain evidence="3 4">DSM 27082</strain>
    </source>
</reference>
<sequence length="357" mass="38401">MLNPTSGDRPHPITQHAREHTRRREPSGRARWPGAGSGNNQWCLGTGNSLFPDTVGCSQSRAARAQVWCSVTIGGMIRSGRGSEMTVVYGPLIGGEGSPIGKTYLSVSVQDDGVERAVVPGTRIRVQIRKDGVLIARAGCNSLSGGIMLDDGVLRFDSSEIIEDGVLRFASGPIQTQMNCGPEFSTQDDWFFGFLVHEPEWTVDGDTFTLTNGRTTFVLLDIRLAEPDPPLDGTLWTVEAILRDTGHFGYYGSAVPATLVLNGTLASGSTGSSAYAATVARADDTLTFTHLSITPTNPSGRAAAMEQDFLEALRVPLTYTMKSNRLRLRAATGTGGVNLVADRPDGYPPRRLWTQQS</sequence>
<feature type="compositionally biased region" description="Basic and acidic residues" evidence="1">
    <location>
        <begin position="8"/>
        <end position="28"/>
    </location>
</feature>
<feature type="domain" description="DUF306" evidence="2">
    <location>
        <begin position="102"/>
        <end position="215"/>
    </location>
</feature>
<evidence type="ECO:0000259" key="2">
    <source>
        <dbReference type="Pfam" id="PF03724"/>
    </source>
</evidence>
<dbReference type="OrthoDB" id="507754at2"/>
<feature type="region of interest" description="Disordered" evidence="1">
    <location>
        <begin position="1"/>
        <end position="38"/>
    </location>
</feature>
<dbReference type="PANTHER" id="PTHR35535:SF2">
    <property type="entry name" value="DUF306 DOMAIN-CONTAINING PROTEIN"/>
    <property type="match status" value="1"/>
</dbReference>
<proteinExistence type="predicted"/>
<dbReference type="EMBL" id="SJKA01000006">
    <property type="protein sequence ID" value="TCC32499.1"/>
    <property type="molecule type" value="Genomic_DNA"/>
</dbReference>
<comment type="caution">
    <text evidence="3">The sequence shown here is derived from an EMBL/GenBank/DDBJ whole genome shotgun (WGS) entry which is preliminary data.</text>
</comment>
<dbReference type="InterPro" id="IPR038670">
    <property type="entry name" value="HslJ-like_sf"/>
</dbReference>